<reference evidence="2" key="1">
    <citation type="submission" date="2022-12" db="EMBL/GenBank/DDBJ databases">
        <authorList>
            <person name="Ruckert C."/>
            <person name="Busche T."/>
            <person name="Kalinowski J."/>
            <person name="Wittmann C."/>
        </authorList>
    </citation>
    <scope>NUCLEOTIDE SEQUENCE</scope>
    <source>
        <strain evidence="2">DSM 40467</strain>
    </source>
</reference>
<organism evidence="2 3">
    <name type="scientific">Streptomyces cinnabarinus</name>
    <dbReference type="NCBI Taxonomy" id="67287"/>
    <lineage>
        <taxon>Bacteria</taxon>
        <taxon>Bacillati</taxon>
        <taxon>Actinomycetota</taxon>
        <taxon>Actinomycetes</taxon>
        <taxon>Kitasatosporales</taxon>
        <taxon>Streptomycetaceae</taxon>
        <taxon>Streptomyces</taxon>
    </lineage>
</organism>
<evidence type="ECO:0000256" key="1">
    <source>
        <dbReference type="SAM" id="MobiDB-lite"/>
    </source>
</evidence>
<dbReference type="Proteomes" id="UP001164439">
    <property type="component" value="Chromosome"/>
</dbReference>
<proteinExistence type="predicted"/>
<keyword evidence="3" id="KW-1185">Reference proteome</keyword>
<dbReference type="EMBL" id="CP114413">
    <property type="protein sequence ID" value="WAZ19645.1"/>
    <property type="molecule type" value="Genomic_DNA"/>
</dbReference>
<evidence type="ECO:0000313" key="2">
    <source>
        <dbReference type="EMBL" id="WAZ19645.1"/>
    </source>
</evidence>
<name>A0ABY7K776_9ACTN</name>
<dbReference type="RefSeq" id="WP_269657337.1">
    <property type="nucleotide sequence ID" value="NZ_CP114413.1"/>
</dbReference>
<evidence type="ECO:0000313" key="3">
    <source>
        <dbReference type="Proteomes" id="UP001164439"/>
    </source>
</evidence>
<gene>
    <name evidence="2" type="ORF">STRCI_000708</name>
</gene>
<protein>
    <submittedName>
        <fullName evidence="2">Uncharacterized protein</fullName>
    </submittedName>
</protein>
<accession>A0ABY7K776</accession>
<feature type="region of interest" description="Disordered" evidence="1">
    <location>
        <begin position="1"/>
        <end position="50"/>
    </location>
</feature>
<sequence length="70" mass="7332">MTEIDRWRGDPASTAAPLRTPFQTPAVDRTPAGSAGRGGDTDGVTADWGWSDIPWHSIGKAARGALDAVL</sequence>